<reference evidence="2" key="1">
    <citation type="submission" date="2015-04" db="UniProtKB">
        <authorList>
            <consortium name="EnsemblPlants"/>
        </authorList>
    </citation>
    <scope>IDENTIFICATION</scope>
</reference>
<keyword evidence="1" id="KW-1133">Transmembrane helix</keyword>
<proteinExistence type="predicted"/>
<dbReference type="InterPro" id="IPR014729">
    <property type="entry name" value="Rossmann-like_a/b/a_fold"/>
</dbReference>
<dbReference type="HOGENOM" id="CLU_057424_0_0_1"/>
<reference evidence="2" key="2">
    <citation type="submission" date="2018-05" db="EMBL/GenBank/DDBJ databases">
        <title>OpunRS2 (Oryza punctata Reference Sequence Version 2).</title>
        <authorList>
            <person name="Zhang J."/>
            <person name="Kudrna D."/>
            <person name="Lee S."/>
            <person name="Talag J."/>
            <person name="Welchert J."/>
            <person name="Wing R.A."/>
        </authorList>
    </citation>
    <scope>NUCLEOTIDE SEQUENCE [LARGE SCALE GENOMIC DNA]</scope>
</reference>
<feature type="transmembrane region" description="Helical" evidence="1">
    <location>
        <begin position="223"/>
        <end position="241"/>
    </location>
</feature>
<dbReference type="GO" id="GO:0006747">
    <property type="term" value="P:FAD biosynthetic process"/>
    <property type="evidence" value="ECO:0007669"/>
    <property type="project" value="TreeGrafter"/>
</dbReference>
<dbReference type="OMA" id="SHHFRDC"/>
<keyword evidence="3" id="KW-1185">Reference proteome</keyword>
<dbReference type="PANTHER" id="PTHR12714">
    <property type="entry name" value="PROTEIN-S ISOPRENYLCYSTEINE O-METHYLTRANSFERASE"/>
    <property type="match status" value="1"/>
</dbReference>
<evidence type="ECO:0000313" key="2">
    <source>
        <dbReference type="EnsemblPlants" id="OPUNC03G34780.1"/>
    </source>
</evidence>
<name>A0A0E0KKA9_ORYPU</name>
<dbReference type="GO" id="GO:0009507">
    <property type="term" value="C:chloroplast"/>
    <property type="evidence" value="ECO:0007669"/>
    <property type="project" value="TreeGrafter"/>
</dbReference>
<evidence type="ECO:0008006" key="4">
    <source>
        <dbReference type="Google" id="ProtNLM"/>
    </source>
</evidence>
<dbReference type="STRING" id="4537.A0A0E0KKA9"/>
<accession>A0A0E0KKA9</accession>
<evidence type="ECO:0000313" key="3">
    <source>
        <dbReference type="Proteomes" id="UP000026962"/>
    </source>
</evidence>
<evidence type="ECO:0000256" key="1">
    <source>
        <dbReference type="SAM" id="Phobius"/>
    </source>
</evidence>
<keyword evidence="1" id="KW-0472">Membrane</keyword>
<dbReference type="eggNOG" id="ENOG502QVVU">
    <property type="taxonomic scope" value="Eukaryota"/>
</dbReference>
<keyword evidence="1" id="KW-0812">Transmembrane</keyword>
<dbReference type="SUPFAM" id="SSF52374">
    <property type="entry name" value="Nucleotidylyl transferase"/>
    <property type="match status" value="1"/>
</dbReference>
<protein>
    <recommendedName>
        <fullName evidence="4">FAD synthase</fullName>
    </recommendedName>
</protein>
<dbReference type="PROSITE" id="PS51257">
    <property type="entry name" value="PROKAR_LIPOPROTEIN"/>
    <property type="match status" value="1"/>
</dbReference>
<sequence length="406" mass="45221">MERGGAASAAAGALSCTFRSPSPSPYPAPHWRPLLGFRSRSRGRGWGQRAVAGAPRLFLLPPCRRFRYCSQSKLLGMNKGQNRYLLATFSSFGQPGISLNNEDLVKDKLLIDCGEDQDCVIDGVVALGKFDALHIGHRELAMYASKAGIPFLLSFVGMAEVLGWEYRPPIVAQCDRRRVLSSWAPYCKNVVPIEYQVEFSKVRYLTPRQFVERLSRDLKIQGALSYCIAIPFYNIALFVIITGENYRFGYKASGDAAELVKLCEEFGLSAFIVRSVMDTARSHNGVTTSVNSSDKGQVSSSRVRHALAMGDMEYVSELLGRKHRLVLTVKENHLQERERILLPKSCMLNMPPADGLYENCDLVNGGHLGLCRVIINSETIEIEMKDENSLSPNTIQENQQLDIEFG</sequence>
<dbReference type="Proteomes" id="UP000026962">
    <property type="component" value="Chromosome 3"/>
</dbReference>
<dbReference type="AlphaFoldDB" id="A0A0E0KKA9"/>
<dbReference type="EnsemblPlants" id="OPUNC03G34780.1">
    <property type="protein sequence ID" value="OPUNC03G34780.1"/>
    <property type="gene ID" value="OPUNC03G34780"/>
</dbReference>
<dbReference type="GO" id="GO:0003919">
    <property type="term" value="F:FMN adenylyltransferase activity"/>
    <property type="evidence" value="ECO:0007669"/>
    <property type="project" value="TreeGrafter"/>
</dbReference>
<dbReference type="PANTHER" id="PTHR12714:SF20">
    <property type="entry name" value="FAD SYNTHETASE 1, CHLOROPLASTIC-RELATED"/>
    <property type="match status" value="1"/>
</dbReference>
<organism evidence="2">
    <name type="scientific">Oryza punctata</name>
    <name type="common">Red rice</name>
    <dbReference type="NCBI Taxonomy" id="4537"/>
    <lineage>
        <taxon>Eukaryota</taxon>
        <taxon>Viridiplantae</taxon>
        <taxon>Streptophyta</taxon>
        <taxon>Embryophyta</taxon>
        <taxon>Tracheophyta</taxon>
        <taxon>Spermatophyta</taxon>
        <taxon>Magnoliopsida</taxon>
        <taxon>Liliopsida</taxon>
        <taxon>Poales</taxon>
        <taxon>Poaceae</taxon>
        <taxon>BOP clade</taxon>
        <taxon>Oryzoideae</taxon>
        <taxon>Oryzeae</taxon>
        <taxon>Oryzinae</taxon>
        <taxon>Oryza</taxon>
    </lineage>
</organism>
<dbReference type="Gene3D" id="3.40.50.620">
    <property type="entry name" value="HUPs"/>
    <property type="match status" value="1"/>
</dbReference>
<dbReference type="Gramene" id="OPUNC03G34780.1">
    <property type="protein sequence ID" value="OPUNC03G34780.1"/>
    <property type="gene ID" value="OPUNC03G34780"/>
</dbReference>